<comment type="caution">
    <text evidence="1">The sequence shown here is derived from an EMBL/GenBank/DDBJ whole genome shotgun (WGS) entry which is preliminary data.</text>
</comment>
<organism evidence="1 2">
    <name type="scientific">Streptomyces cellulosae</name>
    <dbReference type="NCBI Taxonomy" id="1968"/>
    <lineage>
        <taxon>Bacteria</taxon>
        <taxon>Bacillati</taxon>
        <taxon>Actinomycetota</taxon>
        <taxon>Actinomycetes</taxon>
        <taxon>Kitasatosporales</taxon>
        <taxon>Streptomycetaceae</taxon>
        <taxon>Streptomyces</taxon>
    </lineage>
</organism>
<name>A0ABW7YE58_STRCE</name>
<protein>
    <submittedName>
        <fullName evidence="1">Uncharacterized protein</fullName>
    </submittedName>
</protein>
<dbReference type="EMBL" id="JBITDC010000021">
    <property type="protein sequence ID" value="MFI5680491.1"/>
    <property type="molecule type" value="Genomic_DNA"/>
</dbReference>
<evidence type="ECO:0000313" key="2">
    <source>
        <dbReference type="Proteomes" id="UP001612415"/>
    </source>
</evidence>
<keyword evidence="2" id="KW-1185">Reference proteome</keyword>
<evidence type="ECO:0000313" key="1">
    <source>
        <dbReference type="EMBL" id="MFI5680491.1"/>
    </source>
</evidence>
<dbReference type="RefSeq" id="WP_398660927.1">
    <property type="nucleotide sequence ID" value="NZ_JBITDC010000021.1"/>
</dbReference>
<accession>A0ABW7YE58</accession>
<dbReference type="Proteomes" id="UP001612415">
    <property type="component" value="Unassembled WGS sequence"/>
</dbReference>
<reference evidence="1 2" key="1">
    <citation type="submission" date="2024-10" db="EMBL/GenBank/DDBJ databases">
        <title>The Natural Products Discovery Center: Release of the First 8490 Sequenced Strains for Exploring Actinobacteria Biosynthetic Diversity.</title>
        <authorList>
            <person name="Kalkreuter E."/>
            <person name="Kautsar S.A."/>
            <person name="Yang D."/>
            <person name="Bader C.D."/>
            <person name="Teijaro C.N."/>
            <person name="Fluegel L."/>
            <person name="Davis C.M."/>
            <person name="Simpson J.R."/>
            <person name="Lauterbach L."/>
            <person name="Steele A.D."/>
            <person name="Gui C."/>
            <person name="Meng S."/>
            <person name="Li G."/>
            <person name="Viehrig K."/>
            <person name="Ye F."/>
            <person name="Su P."/>
            <person name="Kiefer A.F."/>
            <person name="Nichols A."/>
            <person name="Cepeda A.J."/>
            <person name="Yan W."/>
            <person name="Fan B."/>
            <person name="Jiang Y."/>
            <person name="Adhikari A."/>
            <person name="Zheng C.-J."/>
            <person name="Schuster L."/>
            <person name="Cowan T.M."/>
            <person name="Smanski M.J."/>
            <person name="Chevrette M.G."/>
            <person name="De Carvalho L.P.S."/>
            <person name="Shen B."/>
        </authorList>
    </citation>
    <scope>NUCLEOTIDE SEQUENCE [LARGE SCALE GENOMIC DNA]</scope>
    <source>
        <strain evidence="1 2">NPDC051599</strain>
    </source>
</reference>
<gene>
    <name evidence="1" type="ORF">ACIA8P_38800</name>
</gene>
<proteinExistence type="predicted"/>
<sequence>MNPDAHLAQHHFRTAELRAEAEAYRLGAQARAQAQAHAHAHRLADHAEPTPGLRTRLGWTLVEVGLRLATPKPALVPGPTRS</sequence>